<gene>
    <name evidence="5 7" type="ORF">P152DRAFT_389862</name>
</gene>
<feature type="region of interest" description="Disordered" evidence="4">
    <location>
        <begin position="223"/>
        <end position="247"/>
    </location>
</feature>
<dbReference type="GeneID" id="54416576"/>
<dbReference type="PANTHER" id="PTHR39472">
    <property type="entry name" value="EXPRESSED PROTEIN"/>
    <property type="match status" value="1"/>
</dbReference>
<proteinExistence type="inferred from homology"/>
<dbReference type="PANTHER" id="PTHR39472:SF1">
    <property type="entry name" value="EXPRESSED PROTEIN"/>
    <property type="match status" value="1"/>
</dbReference>
<evidence type="ECO:0000256" key="1">
    <source>
        <dbReference type="ARBA" id="ARBA00005537"/>
    </source>
</evidence>
<reference evidence="7" key="2">
    <citation type="submission" date="2020-04" db="EMBL/GenBank/DDBJ databases">
        <authorList>
            <consortium name="NCBI Genome Project"/>
        </authorList>
    </citation>
    <scope>NUCLEOTIDE SEQUENCE</scope>
    <source>
        <strain evidence="7">CBS 781.70</strain>
    </source>
</reference>
<keyword evidence="2 3" id="KW-0175">Coiled coil</keyword>
<name>A0A6G1GCN8_9PEZI</name>
<dbReference type="InterPro" id="IPR008555">
    <property type="entry name" value="SIKE"/>
</dbReference>
<reference evidence="7" key="3">
    <citation type="submission" date="2025-04" db="UniProtKB">
        <authorList>
            <consortium name="RefSeq"/>
        </authorList>
    </citation>
    <scope>IDENTIFICATION</scope>
    <source>
        <strain evidence="7">CBS 781.70</strain>
    </source>
</reference>
<dbReference type="AlphaFoldDB" id="A0A6G1GCN8"/>
<feature type="compositionally biased region" description="Gly residues" evidence="4">
    <location>
        <begin position="21"/>
        <end position="31"/>
    </location>
</feature>
<accession>A0A6G1GCN8</accession>
<dbReference type="Proteomes" id="UP000504638">
    <property type="component" value="Unplaced"/>
</dbReference>
<evidence type="ECO:0000256" key="4">
    <source>
        <dbReference type="SAM" id="MobiDB-lite"/>
    </source>
</evidence>
<evidence type="ECO:0000313" key="7">
    <source>
        <dbReference type="RefSeq" id="XP_033537250.1"/>
    </source>
</evidence>
<organism evidence="5">
    <name type="scientific">Eremomyces bilateralis CBS 781.70</name>
    <dbReference type="NCBI Taxonomy" id="1392243"/>
    <lineage>
        <taxon>Eukaryota</taxon>
        <taxon>Fungi</taxon>
        <taxon>Dikarya</taxon>
        <taxon>Ascomycota</taxon>
        <taxon>Pezizomycotina</taxon>
        <taxon>Dothideomycetes</taxon>
        <taxon>Dothideomycetes incertae sedis</taxon>
        <taxon>Eremomycetales</taxon>
        <taxon>Eremomycetaceae</taxon>
        <taxon>Eremomyces</taxon>
    </lineage>
</organism>
<reference evidence="5 7" key="1">
    <citation type="submission" date="2020-01" db="EMBL/GenBank/DDBJ databases">
        <authorList>
            <consortium name="DOE Joint Genome Institute"/>
            <person name="Haridas S."/>
            <person name="Albert R."/>
            <person name="Binder M."/>
            <person name="Bloem J."/>
            <person name="Labutti K."/>
            <person name="Salamov A."/>
            <person name="Andreopoulos B."/>
            <person name="Baker S.E."/>
            <person name="Barry K."/>
            <person name="Bills G."/>
            <person name="Bluhm B.H."/>
            <person name="Cannon C."/>
            <person name="Castanera R."/>
            <person name="Culley D.E."/>
            <person name="Daum C."/>
            <person name="Ezra D."/>
            <person name="Gonzalez J.B."/>
            <person name="Henrissat B."/>
            <person name="Kuo A."/>
            <person name="Liang C."/>
            <person name="Lipzen A."/>
            <person name="Lutzoni F."/>
            <person name="Magnuson J."/>
            <person name="Mondo S."/>
            <person name="Nolan M."/>
            <person name="Ohm R."/>
            <person name="Pangilinan J."/>
            <person name="Park H.-J."/>
            <person name="Ramirez L."/>
            <person name="Alfaro M."/>
            <person name="Sun H."/>
            <person name="Tritt A."/>
            <person name="Yoshinaga Y."/>
            <person name="Zwiers L.-H."/>
            <person name="Turgeon B.G."/>
            <person name="Goodwin S.B."/>
            <person name="Spatafora J.W."/>
            <person name="Crous P.W."/>
            <person name="Grigoriev I.V."/>
        </authorList>
    </citation>
    <scope>NUCLEOTIDE SEQUENCE</scope>
    <source>
        <strain evidence="5 7">CBS 781.70</strain>
    </source>
</reference>
<dbReference type="RefSeq" id="XP_033537250.1">
    <property type="nucleotide sequence ID" value="XM_033676006.1"/>
</dbReference>
<evidence type="ECO:0000256" key="2">
    <source>
        <dbReference type="ARBA" id="ARBA00023054"/>
    </source>
</evidence>
<feature type="region of interest" description="Disordered" evidence="4">
    <location>
        <begin position="1"/>
        <end position="36"/>
    </location>
</feature>
<evidence type="ECO:0000313" key="5">
    <source>
        <dbReference type="EMBL" id="KAF1815619.1"/>
    </source>
</evidence>
<feature type="compositionally biased region" description="Acidic residues" evidence="4">
    <location>
        <begin position="232"/>
        <end position="247"/>
    </location>
</feature>
<dbReference type="Pfam" id="PF05769">
    <property type="entry name" value="SIKE"/>
    <property type="match status" value="1"/>
</dbReference>
<sequence>MAGNVPRQAPSPGPGPHQPNGIGGAALGLGGPLPQAGHQMDMNHLWNMVQELSAQLAENRAHVSHILNGVQQIQVRAAEDGASPTITEVNGELQANRAAELATVHNQLSAANRKVAALEASNEEFKQLVTDFENAMELILTKLRPYAYHHAQAINATKAHYNHLLEQERAANLQMRLQLVDWQDGLRRVNTYAREALNHSSEARLPYIRRIAGLKNENRTLRRLAGWPERDDSSDEEEDEKDEERAA</sequence>
<evidence type="ECO:0000313" key="6">
    <source>
        <dbReference type="Proteomes" id="UP000504638"/>
    </source>
</evidence>
<feature type="coiled-coil region" evidence="3">
    <location>
        <begin position="101"/>
        <end position="135"/>
    </location>
</feature>
<comment type="similarity">
    <text evidence="1">Belongs to the SIKE family.</text>
</comment>
<dbReference type="OrthoDB" id="21214at2759"/>
<keyword evidence="6" id="KW-1185">Reference proteome</keyword>
<dbReference type="EMBL" id="ML975151">
    <property type="protein sequence ID" value="KAF1815619.1"/>
    <property type="molecule type" value="Genomic_DNA"/>
</dbReference>
<evidence type="ECO:0000256" key="3">
    <source>
        <dbReference type="SAM" id="Coils"/>
    </source>
</evidence>
<protein>
    <submittedName>
        <fullName evidence="5 7">Uncharacterized protein</fullName>
    </submittedName>
</protein>